<gene>
    <name evidence="5" type="ORF">HH303_10225</name>
</gene>
<name>A0A7Y0E0G4_9PROT</name>
<dbReference type="Proteomes" id="UP000539372">
    <property type="component" value="Unassembled WGS sequence"/>
</dbReference>
<dbReference type="CDD" id="cd02440">
    <property type="entry name" value="AdoMet_MTases"/>
    <property type="match status" value="1"/>
</dbReference>
<reference evidence="5 6" key="1">
    <citation type="submission" date="2020-04" db="EMBL/GenBank/DDBJ databases">
        <title>Rhodospirillaceae bacterium KN72 isolated from deep sea.</title>
        <authorList>
            <person name="Zhang D.-C."/>
        </authorList>
    </citation>
    <scope>NUCLEOTIDE SEQUENCE [LARGE SCALE GENOMIC DNA]</scope>
    <source>
        <strain evidence="5 6">KN72</strain>
    </source>
</reference>
<dbReference type="SUPFAM" id="SSF53335">
    <property type="entry name" value="S-adenosyl-L-methionine-dependent methyltransferases"/>
    <property type="match status" value="1"/>
</dbReference>
<evidence type="ECO:0000259" key="4">
    <source>
        <dbReference type="Pfam" id="PF08241"/>
    </source>
</evidence>
<dbReference type="InterPro" id="IPR029063">
    <property type="entry name" value="SAM-dependent_MTases_sf"/>
</dbReference>
<comment type="caution">
    <text evidence="5">The sequence shown here is derived from an EMBL/GenBank/DDBJ whole genome shotgun (WGS) entry which is preliminary data.</text>
</comment>
<proteinExistence type="predicted"/>
<dbReference type="Gene3D" id="3.40.50.150">
    <property type="entry name" value="Vaccinia Virus protein VP39"/>
    <property type="match status" value="1"/>
</dbReference>
<keyword evidence="6" id="KW-1185">Reference proteome</keyword>
<sequence>MTDPMQIFDPTALARNRSGASRRVRSGNTHAEFLFEEVADRLLDRLDDVARPFAAALELDARRGIVAAGLRDRGRAETVIAADRDAGFAERCRHAGLPTVRAGHDFLPFAPGSFDLVTSCLALHWVNDLPGMLVRINRMLKPDGLFQAALFGGETLTELRACLMDAELEVTGGVSPRVSPMVDLRDAAGLLQRAGFALPVADVDRITVTYTSPFTLMAELRAMGEGNAIGERLRRPTRRAVFLHAAQLYADRHAGPDGRIPATFDVVFLHGWHPAESQPAPLRPGSAANRLADALDGKEASAGDSVPKKPN</sequence>
<feature type="region of interest" description="Disordered" evidence="3">
    <location>
        <begin position="277"/>
        <end position="311"/>
    </location>
</feature>
<protein>
    <submittedName>
        <fullName evidence="5">Methyltransferase domain-containing protein</fullName>
    </submittedName>
</protein>
<dbReference type="PANTHER" id="PTHR13090">
    <property type="entry name" value="ARGININE-HYDROXYLASE NDUFAF5, MITOCHONDRIAL"/>
    <property type="match status" value="1"/>
</dbReference>
<organism evidence="5 6">
    <name type="scientific">Pacificispira spongiicola</name>
    <dbReference type="NCBI Taxonomy" id="2729598"/>
    <lineage>
        <taxon>Bacteria</taxon>
        <taxon>Pseudomonadati</taxon>
        <taxon>Pseudomonadota</taxon>
        <taxon>Alphaproteobacteria</taxon>
        <taxon>Rhodospirillales</taxon>
        <taxon>Rhodospirillaceae</taxon>
        <taxon>Pacificispira</taxon>
    </lineage>
</organism>
<dbReference type="InterPro" id="IPR050602">
    <property type="entry name" value="Malonyl-ACP_OMT"/>
</dbReference>
<dbReference type="Pfam" id="PF08241">
    <property type="entry name" value="Methyltransf_11"/>
    <property type="match status" value="1"/>
</dbReference>
<dbReference type="InterPro" id="IPR013216">
    <property type="entry name" value="Methyltransf_11"/>
</dbReference>
<dbReference type="EMBL" id="JABBNT010000003">
    <property type="protein sequence ID" value="NMM44853.1"/>
    <property type="molecule type" value="Genomic_DNA"/>
</dbReference>
<dbReference type="RefSeq" id="WP_169625242.1">
    <property type="nucleotide sequence ID" value="NZ_JABBNT010000003.1"/>
</dbReference>
<dbReference type="PANTHER" id="PTHR13090:SF1">
    <property type="entry name" value="ARGININE-HYDROXYLASE NDUFAF5, MITOCHONDRIAL"/>
    <property type="match status" value="1"/>
</dbReference>
<feature type="domain" description="Methyltransferase type 11" evidence="4">
    <location>
        <begin position="63"/>
        <end position="146"/>
    </location>
</feature>
<dbReference type="AlphaFoldDB" id="A0A7Y0E0G4"/>
<keyword evidence="1 5" id="KW-0489">Methyltransferase</keyword>
<evidence type="ECO:0000256" key="1">
    <source>
        <dbReference type="ARBA" id="ARBA00022603"/>
    </source>
</evidence>
<keyword evidence="2 5" id="KW-0808">Transferase</keyword>
<dbReference type="GO" id="GO:0008757">
    <property type="term" value="F:S-adenosylmethionine-dependent methyltransferase activity"/>
    <property type="evidence" value="ECO:0007669"/>
    <property type="project" value="InterPro"/>
</dbReference>
<evidence type="ECO:0000256" key="2">
    <source>
        <dbReference type="ARBA" id="ARBA00022679"/>
    </source>
</evidence>
<accession>A0A7Y0E0G4</accession>
<evidence type="ECO:0000313" key="5">
    <source>
        <dbReference type="EMBL" id="NMM44853.1"/>
    </source>
</evidence>
<evidence type="ECO:0000313" key="6">
    <source>
        <dbReference type="Proteomes" id="UP000539372"/>
    </source>
</evidence>
<evidence type="ECO:0000256" key="3">
    <source>
        <dbReference type="SAM" id="MobiDB-lite"/>
    </source>
</evidence>
<dbReference type="GO" id="GO:0032259">
    <property type="term" value="P:methylation"/>
    <property type="evidence" value="ECO:0007669"/>
    <property type="project" value="UniProtKB-KW"/>
</dbReference>